<dbReference type="InterPro" id="IPR015391">
    <property type="entry name" value="SurA_N"/>
</dbReference>
<dbReference type="AlphaFoldDB" id="A0A846ZPV0"/>
<dbReference type="Pfam" id="PF09312">
    <property type="entry name" value="SurA_N"/>
    <property type="match status" value="1"/>
</dbReference>
<dbReference type="GO" id="GO:0030288">
    <property type="term" value="C:outer membrane-bounded periplasmic space"/>
    <property type="evidence" value="ECO:0007669"/>
    <property type="project" value="InterPro"/>
</dbReference>
<dbReference type="InterPro" id="IPR023034">
    <property type="entry name" value="PPIase_SurA"/>
</dbReference>
<protein>
    <recommendedName>
        <fullName evidence="7">Chaperone SurA</fullName>
    </recommendedName>
    <alternativeName>
        <fullName evidence="7">Peptidyl-prolyl cis-trans isomerase SurA</fullName>
        <shortName evidence="7">PPIase SurA</shortName>
        <ecNumber evidence="7">5.2.1.8</ecNumber>
    </alternativeName>
    <alternativeName>
        <fullName evidence="7">Rotamase SurA</fullName>
    </alternativeName>
</protein>
<dbReference type="GO" id="GO:0042277">
    <property type="term" value="F:peptide binding"/>
    <property type="evidence" value="ECO:0007669"/>
    <property type="project" value="InterPro"/>
</dbReference>
<gene>
    <name evidence="7" type="primary">surA</name>
    <name evidence="10" type="ORF">HF690_11275</name>
</gene>
<proteinExistence type="inferred from homology"/>
<dbReference type="RefSeq" id="WP_168609507.1">
    <property type="nucleotide sequence ID" value="NZ_JAAZQD010000004.1"/>
</dbReference>
<dbReference type="EMBL" id="JAAZQD010000004">
    <property type="protein sequence ID" value="NKZ39529.1"/>
    <property type="molecule type" value="Genomic_DNA"/>
</dbReference>
<dbReference type="Gene3D" id="1.10.4030.10">
    <property type="entry name" value="Porin chaperone SurA, peptide-binding domain"/>
    <property type="match status" value="1"/>
</dbReference>
<dbReference type="SUPFAM" id="SSF54534">
    <property type="entry name" value="FKBP-like"/>
    <property type="match status" value="2"/>
</dbReference>
<comment type="function">
    <text evidence="7">Chaperone involved in the correct folding and assembly of outer membrane proteins. Recognizes specific patterns of aromatic residues and the orientation of their side chains, which are found more frequently in integral outer membrane proteins. May act in both early periplasmic and late outer membrane-associated steps of protein maturation.</text>
</comment>
<dbReference type="EC" id="5.2.1.8" evidence="7"/>
<evidence type="ECO:0000256" key="3">
    <source>
        <dbReference type="ARBA" id="ARBA00022764"/>
    </source>
</evidence>
<evidence type="ECO:0000256" key="6">
    <source>
        <dbReference type="ARBA" id="ARBA00023235"/>
    </source>
</evidence>
<dbReference type="InterPro" id="IPR050280">
    <property type="entry name" value="OMP_Chaperone_SurA"/>
</dbReference>
<dbReference type="GO" id="GO:0050821">
    <property type="term" value="P:protein stabilization"/>
    <property type="evidence" value="ECO:0007669"/>
    <property type="project" value="InterPro"/>
</dbReference>
<keyword evidence="2 7" id="KW-0677">Repeat</keyword>
<dbReference type="PROSITE" id="PS50198">
    <property type="entry name" value="PPIC_PPIASE_2"/>
    <property type="match status" value="2"/>
</dbReference>
<comment type="caution">
    <text evidence="10">The sequence shown here is derived from an EMBL/GenBank/DDBJ whole genome shotgun (WGS) entry which is preliminary data.</text>
</comment>
<organism evidence="10 11">
    <name type="scientific">Oleiagrimonas citrea</name>
    <dbReference type="NCBI Taxonomy" id="1665687"/>
    <lineage>
        <taxon>Bacteria</taxon>
        <taxon>Pseudomonadati</taxon>
        <taxon>Pseudomonadota</taxon>
        <taxon>Gammaproteobacteria</taxon>
        <taxon>Lysobacterales</taxon>
        <taxon>Rhodanobacteraceae</taxon>
        <taxon>Oleiagrimonas</taxon>
    </lineage>
</organism>
<dbReference type="Proteomes" id="UP000541636">
    <property type="component" value="Unassembled WGS sequence"/>
</dbReference>
<keyword evidence="4 7" id="KW-0697">Rotamase</keyword>
<dbReference type="PANTHER" id="PTHR47637">
    <property type="entry name" value="CHAPERONE SURA"/>
    <property type="match status" value="1"/>
</dbReference>
<evidence type="ECO:0000256" key="1">
    <source>
        <dbReference type="ARBA" id="ARBA00022729"/>
    </source>
</evidence>
<evidence type="ECO:0000256" key="7">
    <source>
        <dbReference type="HAMAP-Rule" id="MF_01183"/>
    </source>
</evidence>
<dbReference type="GO" id="GO:0043165">
    <property type="term" value="P:Gram-negative-bacterium-type cell outer membrane assembly"/>
    <property type="evidence" value="ECO:0007669"/>
    <property type="project" value="InterPro"/>
</dbReference>
<keyword evidence="11" id="KW-1185">Reference proteome</keyword>
<feature type="signal peptide" evidence="7">
    <location>
        <begin position="1"/>
        <end position="21"/>
    </location>
</feature>
<dbReference type="InterPro" id="IPR046357">
    <property type="entry name" value="PPIase_dom_sf"/>
</dbReference>
<keyword evidence="6 7" id="KW-0413">Isomerase</keyword>
<feature type="domain" description="PpiC" evidence="9">
    <location>
        <begin position="178"/>
        <end position="279"/>
    </location>
</feature>
<dbReference type="InterPro" id="IPR000297">
    <property type="entry name" value="PPIase_PpiC"/>
</dbReference>
<evidence type="ECO:0000313" key="11">
    <source>
        <dbReference type="Proteomes" id="UP000541636"/>
    </source>
</evidence>
<dbReference type="InterPro" id="IPR027304">
    <property type="entry name" value="Trigger_fact/SurA_dom_sf"/>
</dbReference>
<comment type="subcellular location">
    <subcellularLocation>
        <location evidence="7">Periplasm</location>
    </subcellularLocation>
    <text evidence="7">Is capable of associating with the outer membrane.</text>
</comment>
<dbReference type="GO" id="GO:0051082">
    <property type="term" value="F:unfolded protein binding"/>
    <property type="evidence" value="ECO:0007669"/>
    <property type="project" value="UniProtKB-UniRule"/>
</dbReference>
<feature type="chain" id="PRO_5033173524" description="Chaperone SurA" evidence="7">
    <location>
        <begin position="22"/>
        <end position="449"/>
    </location>
</feature>
<dbReference type="GO" id="GO:0003755">
    <property type="term" value="F:peptidyl-prolyl cis-trans isomerase activity"/>
    <property type="evidence" value="ECO:0007669"/>
    <property type="project" value="UniProtKB-UniRule"/>
</dbReference>
<keyword evidence="5 7" id="KW-0143">Chaperone</keyword>
<evidence type="ECO:0000256" key="8">
    <source>
        <dbReference type="SAM" id="MobiDB-lite"/>
    </source>
</evidence>
<evidence type="ECO:0000313" key="10">
    <source>
        <dbReference type="EMBL" id="NKZ39529.1"/>
    </source>
</evidence>
<feature type="compositionally biased region" description="Basic and acidic residues" evidence="8">
    <location>
        <begin position="393"/>
        <end position="402"/>
    </location>
</feature>
<comment type="catalytic activity">
    <reaction evidence="7">
        <text>[protein]-peptidylproline (omega=180) = [protein]-peptidylproline (omega=0)</text>
        <dbReference type="Rhea" id="RHEA:16237"/>
        <dbReference type="Rhea" id="RHEA-COMP:10747"/>
        <dbReference type="Rhea" id="RHEA-COMP:10748"/>
        <dbReference type="ChEBI" id="CHEBI:83833"/>
        <dbReference type="ChEBI" id="CHEBI:83834"/>
        <dbReference type="EC" id="5.2.1.8"/>
    </reaction>
</comment>
<reference evidence="10 11" key="1">
    <citation type="journal article" date="2017" name="Int. J. Syst. Evol. Microbiol.">
        <title>Oleiagrimonas citrea sp. nov., a marine bacterium isolated from tidal flat sediment and emended description of the genus Oleiagrimonas Fang et al. 2015 and Oleiagrimonas soli.</title>
        <authorList>
            <person name="Yang S.H."/>
            <person name="Seo H.S."/>
            <person name="Seong C.N."/>
            <person name="Kwon K.K."/>
        </authorList>
    </citation>
    <scope>NUCLEOTIDE SEQUENCE [LARGE SCALE GENOMIC DNA]</scope>
    <source>
        <strain evidence="10 11">MEBiC09124</strain>
    </source>
</reference>
<name>A0A846ZPV0_9GAMM</name>
<dbReference type="PANTHER" id="PTHR47637:SF1">
    <property type="entry name" value="CHAPERONE SURA"/>
    <property type="match status" value="1"/>
</dbReference>
<evidence type="ECO:0000259" key="9">
    <source>
        <dbReference type="PROSITE" id="PS50198"/>
    </source>
</evidence>
<dbReference type="HAMAP" id="MF_01183">
    <property type="entry name" value="Chaperone_SurA"/>
    <property type="match status" value="1"/>
</dbReference>
<comment type="domain">
    <text evidence="7">The PPIase activity resides only in the second parvulin domain. The N-terminal region and the C-terminal tail are necessary and sufficient for the chaperone activity of SurA. The PPIase activity is dispensable for SurA to function as a chaperone. The N-terminal region and the C-terminal tail are also required for porin recognition.</text>
</comment>
<sequence length="449" mass="49733" precursor="true">MKQIVTSLLILLALAAAPLHAQLLPQAQSKQPQMIDRIVAVVNDGVILQSDLDQAMQTVMQQYAGHSEQLPPHQILERQVLQRLILMKLQVQKAAEQGVRVSNQDINQATENVAKQNNMTVDQLRSAITQQGGSFAQFQQQLAEQVMVQHLRDSVIRNNVSITDAEIDNMLKNPAYSGGEVHLAHIRVSMPSGGSASDLQAAQNKAEAAVKAIHGGMDFNSAAIRYSDADDALKGGDLGWRSLDEIPPAFVDIVTKMKPGQVTPPLRGPNGFQILKLIGRRAPQAKVVTEYHARQILIKPTELVTEAQVKKKINDLYRRIVDKHEDFAKLAKENSDDDTTANAGGDMDWFPANAWGASIQQKLDSLQDGQVSKPFEVQKGVWDIVQRLGVREKDRTDEERRNQARQAIGNRKAQEAYENFLRQLRSTGYVNIRVPSLREPKDNGTGSST</sequence>
<evidence type="ECO:0000256" key="2">
    <source>
        <dbReference type="ARBA" id="ARBA00022737"/>
    </source>
</evidence>
<dbReference type="SUPFAM" id="SSF109998">
    <property type="entry name" value="Triger factor/SurA peptide-binding domain-like"/>
    <property type="match status" value="1"/>
</dbReference>
<feature type="domain" description="PpiC" evidence="9">
    <location>
        <begin position="288"/>
        <end position="380"/>
    </location>
</feature>
<feature type="region of interest" description="Disordered" evidence="8">
    <location>
        <begin position="393"/>
        <end position="412"/>
    </location>
</feature>
<evidence type="ECO:0000256" key="4">
    <source>
        <dbReference type="ARBA" id="ARBA00023110"/>
    </source>
</evidence>
<keyword evidence="1 7" id="KW-0732">Signal</keyword>
<keyword evidence="3 7" id="KW-0574">Periplasm</keyword>
<evidence type="ECO:0000256" key="5">
    <source>
        <dbReference type="ARBA" id="ARBA00023186"/>
    </source>
</evidence>
<dbReference type="GO" id="GO:0006457">
    <property type="term" value="P:protein folding"/>
    <property type="evidence" value="ECO:0007669"/>
    <property type="project" value="UniProtKB-UniRule"/>
</dbReference>
<accession>A0A846ZPV0</accession>
<dbReference type="Pfam" id="PF00639">
    <property type="entry name" value="Rotamase"/>
    <property type="match status" value="2"/>
</dbReference>
<dbReference type="Gene3D" id="3.10.50.40">
    <property type="match status" value="2"/>
</dbReference>